<feature type="region of interest" description="Disordered" evidence="1">
    <location>
        <begin position="1"/>
        <end position="20"/>
    </location>
</feature>
<dbReference type="Proteomes" id="UP000754883">
    <property type="component" value="Unassembled WGS sequence"/>
</dbReference>
<evidence type="ECO:0000256" key="1">
    <source>
        <dbReference type="SAM" id="MobiDB-lite"/>
    </source>
</evidence>
<dbReference type="EMBL" id="CABFNO020001387">
    <property type="protein sequence ID" value="CAG9984336.1"/>
    <property type="molecule type" value="Genomic_DNA"/>
</dbReference>
<dbReference type="Pfam" id="PF11374">
    <property type="entry name" value="DUF3176"/>
    <property type="match status" value="1"/>
</dbReference>
<proteinExistence type="predicted"/>
<feature type="transmembrane region" description="Helical" evidence="2">
    <location>
        <begin position="95"/>
        <end position="116"/>
    </location>
</feature>
<keyword evidence="4" id="KW-1185">Reference proteome</keyword>
<evidence type="ECO:0000313" key="3">
    <source>
        <dbReference type="EMBL" id="CAG9984336.1"/>
    </source>
</evidence>
<dbReference type="PANTHER" id="PTHR35394:SF5">
    <property type="entry name" value="DUF3176 DOMAIN-CONTAINING PROTEIN"/>
    <property type="match status" value="1"/>
</dbReference>
<evidence type="ECO:0000313" key="4">
    <source>
        <dbReference type="Proteomes" id="UP000754883"/>
    </source>
</evidence>
<keyword evidence="2" id="KW-1133">Transmembrane helix</keyword>
<dbReference type="OrthoDB" id="5242705at2759"/>
<accession>A0A9N9Y1Z6</accession>
<sequence>MNSSSRRRDAQNRSGVSSETDIDRNDVYNIEGSPNQYQAPSLGPRSVWSILGQWWPEFFAFLAACGLLAAIFGVLEKNKDQRSNYWTISGLSLNSFVALLSAILRALVLLVVEEVISQQKWLWQLRRRPVGQLNSIDEASKSLMGSFLLPFRLRTWFSNMYIGCLIMILSLAIGPFSQQAVGTKTCEIWQNGVKAQVPYTTRGPEYFRFGAGLFDIEPGYAGRMASACMDPSTQNSTFLVEGCSTGNCTFIPSQQEDYALSTLGVCSKCMDTTKYLQKNRDNSSGGYDIVSIPNIINMTGSYQITGLESRISSLSYAQSDFDDLQRALFPASILNYTVVGTTSAGCSYANESSIITGCTPTAPLDFTWKAANRDPPMNVFSSGCTFYMCMRHHSVKVDRGVFQEQLVSSSPGFHMEPEGSLDHVYFWKDKCKVGDETIDMTKARTVSYKDGIIDVRLNDEDTVGRTFPNTTDCLESVSWPSWRGLQKSMQVLNSTCRYPSQATLGSVKGRREQIQCDDYYLSGLLANGLGSASTVSSTFQAVANAVTNRMRQTAVLSNFTGDAGSPTYEKSQESQTQGGFVQGGYVYGNVVEYGVCTEFHGEWLIFPLLLLVATALFLLHTVIRSVLRRHQEPLWKSSLLPALYASPESQLQAGYHSLQQLEEKADQDSVQLVKTGDYKWELIKDAEHSEQELAPMAAPVDMGQEYTSYKR</sequence>
<comment type="caution">
    <text evidence="3">The sequence shown here is derived from an EMBL/GenBank/DDBJ whole genome shotgun (WGS) entry which is preliminary data.</text>
</comment>
<feature type="transmembrane region" description="Helical" evidence="2">
    <location>
        <begin position="156"/>
        <end position="176"/>
    </location>
</feature>
<feature type="transmembrane region" description="Helical" evidence="2">
    <location>
        <begin position="603"/>
        <end position="627"/>
    </location>
</feature>
<feature type="compositionally biased region" description="Basic and acidic residues" evidence="1">
    <location>
        <begin position="1"/>
        <end position="11"/>
    </location>
</feature>
<gene>
    <name evidence="3" type="ORF">CBYS24578_00012100</name>
</gene>
<organism evidence="3 4">
    <name type="scientific">Clonostachys byssicola</name>
    <dbReference type="NCBI Taxonomy" id="160290"/>
    <lineage>
        <taxon>Eukaryota</taxon>
        <taxon>Fungi</taxon>
        <taxon>Dikarya</taxon>
        <taxon>Ascomycota</taxon>
        <taxon>Pezizomycotina</taxon>
        <taxon>Sordariomycetes</taxon>
        <taxon>Hypocreomycetidae</taxon>
        <taxon>Hypocreales</taxon>
        <taxon>Bionectriaceae</taxon>
        <taxon>Clonostachys</taxon>
    </lineage>
</organism>
<reference evidence="3" key="1">
    <citation type="submission" date="2021-10" db="EMBL/GenBank/DDBJ databases">
        <authorList>
            <person name="Piombo E."/>
        </authorList>
    </citation>
    <scope>NUCLEOTIDE SEQUENCE</scope>
</reference>
<feature type="transmembrane region" description="Helical" evidence="2">
    <location>
        <begin position="54"/>
        <end position="75"/>
    </location>
</feature>
<keyword evidence="2" id="KW-0472">Membrane</keyword>
<keyword evidence="2" id="KW-0812">Transmembrane</keyword>
<dbReference type="PANTHER" id="PTHR35394">
    <property type="entry name" value="DUF3176 DOMAIN-CONTAINING PROTEIN"/>
    <property type="match status" value="1"/>
</dbReference>
<name>A0A9N9Y1Z6_9HYPO</name>
<evidence type="ECO:0000256" key="2">
    <source>
        <dbReference type="SAM" id="Phobius"/>
    </source>
</evidence>
<protein>
    <submittedName>
        <fullName evidence="3">Uncharacterized protein</fullName>
    </submittedName>
</protein>
<dbReference type="InterPro" id="IPR021514">
    <property type="entry name" value="DUF3176"/>
</dbReference>
<dbReference type="AlphaFoldDB" id="A0A9N9Y1Z6"/>